<keyword evidence="3" id="KW-1185">Reference proteome</keyword>
<proteinExistence type="predicted"/>
<dbReference type="HOGENOM" id="CLU_2868505_0_0_1"/>
<reference evidence="2 3" key="1">
    <citation type="submission" date="2014-04" db="EMBL/GenBank/DDBJ databases">
        <authorList>
            <consortium name="DOE Joint Genome Institute"/>
            <person name="Kuo A."/>
            <person name="Tarkka M."/>
            <person name="Buscot F."/>
            <person name="Kohler A."/>
            <person name="Nagy L.G."/>
            <person name="Floudas D."/>
            <person name="Copeland A."/>
            <person name="Barry K.W."/>
            <person name="Cichocki N."/>
            <person name="Veneault-Fourrey C."/>
            <person name="LaButti K."/>
            <person name="Lindquist E.A."/>
            <person name="Lipzen A."/>
            <person name="Lundell T."/>
            <person name="Morin E."/>
            <person name="Murat C."/>
            <person name="Sun H."/>
            <person name="Tunlid A."/>
            <person name="Henrissat B."/>
            <person name="Grigoriev I.V."/>
            <person name="Hibbett D.S."/>
            <person name="Martin F."/>
            <person name="Nordberg H.P."/>
            <person name="Cantor M.N."/>
            <person name="Hua S.X."/>
        </authorList>
    </citation>
    <scope>NUCLEOTIDE SEQUENCE [LARGE SCALE GENOMIC DNA]</scope>
    <source>
        <strain evidence="2 3">F 1598</strain>
    </source>
</reference>
<sequence>MDALTDCQQTIPQDQSECTSHYDVDSPRRPFAQRCACHKVTSRSLSSGVVHQRITNLPHPSEIP</sequence>
<feature type="compositionally biased region" description="Polar residues" evidence="1">
    <location>
        <begin position="1"/>
        <end position="19"/>
    </location>
</feature>
<name>A0A0C3B2J9_PILCF</name>
<evidence type="ECO:0000256" key="1">
    <source>
        <dbReference type="SAM" id="MobiDB-lite"/>
    </source>
</evidence>
<dbReference type="InParanoid" id="A0A0C3B2J9"/>
<gene>
    <name evidence="2" type="ORF">PILCRDRAFT_830311</name>
</gene>
<organism evidence="2 3">
    <name type="scientific">Piloderma croceum (strain F 1598)</name>
    <dbReference type="NCBI Taxonomy" id="765440"/>
    <lineage>
        <taxon>Eukaryota</taxon>
        <taxon>Fungi</taxon>
        <taxon>Dikarya</taxon>
        <taxon>Basidiomycota</taxon>
        <taxon>Agaricomycotina</taxon>
        <taxon>Agaricomycetes</taxon>
        <taxon>Agaricomycetidae</taxon>
        <taxon>Atheliales</taxon>
        <taxon>Atheliaceae</taxon>
        <taxon>Piloderma</taxon>
    </lineage>
</organism>
<dbReference type="EMBL" id="KN833304">
    <property type="protein sequence ID" value="KIM71477.1"/>
    <property type="molecule type" value="Genomic_DNA"/>
</dbReference>
<accession>A0A0C3B2J9</accession>
<feature type="region of interest" description="Disordered" evidence="1">
    <location>
        <begin position="1"/>
        <end position="27"/>
    </location>
</feature>
<dbReference type="AlphaFoldDB" id="A0A0C3B2J9"/>
<protein>
    <submittedName>
        <fullName evidence="2">Uncharacterized protein</fullName>
    </submittedName>
</protein>
<evidence type="ECO:0000313" key="3">
    <source>
        <dbReference type="Proteomes" id="UP000054166"/>
    </source>
</evidence>
<reference evidence="3" key="2">
    <citation type="submission" date="2015-01" db="EMBL/GenBank/DDBJ databases">
        <title>Evolutionary Origins and Diversification of the Mycorrhizal Mutualists.</title>
        <authorList>
            <consortium name="DOE Joint Genome Institute"/>
            <consortium name="Mycorrhizal Genomics Consortium"/>
            <person name="Kohler A."/>
            <person name="Kuo A."/>
            <person name="Nagy L.G."/>
            <person name="Floudas D."/>
            <person name="Copeland A."/>
            <person name="Barry K.W."/>
            <person name="Cichocki N."/>
            <person name="Veneault-Fourrey C."/>
            <person name="LaButti K."/>
            <person name="Lindquist E.A."/>
            <person name="Lipzen A."/>
            <person name="Lundell T."/>
            <person name="Morin E."/>
            <person name="Murat C."/>
            <person name="Riley R."/>
            <person name="Ohm R."/>
            <person name="Sun H."/>
            <person name="Tunlid A."/>
            <person name="Henrissat B."/>
            <person name="Grigoriev I.V."/>
            <person name="Hibbett D.S."/>
            <person name="Martin F."/>
        </authorList>
    </citation>
    <scope>NUCLEOTIDE SEQUENCE [LARGE SCALE GENOMIC DNA]</scope>
    <source>
        <strain evidence="3">F 1598</strain>
    </source>
</reference>
<dbReference type="Proteomes" id="UP000054166">
    <property type="component" value="Unassembled WGS sequence"/>
</dbReference>
<evidence type="ECO:0000313" key="2">
    <source>
        <dbReference type="EMBL" id="KIM71477.1"/>
    </source>
</evidence>